<dbReference type="Proteomes" id="UP000766609">
    <property type="component" value="Unassembled WGS sequence"/>
</dbReference>
<evidence type="ECO:0000313" key="2">
    <source>
        <dbReference type="EMBL" id="MBY5952833.1"/>
    </source>
</evidence>
<gene>
    <name evidence="2" type="ORF">KUV23_17760</name>
</gene>
<dbReference type="EMBL" id="JAHVHP010000003">
    <property type="protein sequence ID" value="MBY5952833.1"/>
    <property type="molecule type" value="Genomic_DNA"/>
</dbReference>
<keyword evidence="1" id="KW-0732">Signal</keyword>
<reference evidence="2 3" key="1">
    <citation type="submission" date="2021-06" db="EMBL/GenBank/DDBJ databases">
        <title>44 bacteria genomes isolated from Dapeng, Shenzhen.</title>
        <authorList>
            <person name="Zheng W."/>
            <person name="Yu S."/>
            <person name="Huang Y."/>
        </authorList>
    </citation>
    <scope>NUCLEOTIDE SEQUENCE [LARGE SCALE GENOMIC DNA]</scope>
    <source>
        <strain evidence="2 3">DP5N14-6</strain>
    </source>
</reference>
<evidence type="ECO:0008006" key="4">
    <source>
        <dbReference type="Google" id="ProtNLM"/>
    </source>
</evidence>
<name>A0ABS7N925_9BACT</name>
<dbReference type="PROSITE" id="PS51257">
    <property type="entry name" value="PROKAR_LIPOPROTEIN"/>
    <property type="match status" value="1"/>
</dbReference>
<comment type="caution">
    <text evidence="2">The sequence shown here is derived from an EMBL/GenBank/DDBJ whole genome shotgun (WGS) entry which is preliminary data.</text>
</comment>
<feature type="chain" id="PRO_5046151191" description="Collagen triple helix repeat-containing protein" evidence="1">
    <location>
        <begin position="19"/>
        <end position="177"/>
    </location>
</feature>
<keyword evidence="3" id="KW-1185">Reference proteome</keyword>
<dbReference type="RefSeq" id="WP_222585034.1">
    <property type="nucleotide sequence ID" value="NZ_JAHVHP010000003.1"/>
</dbReference>
<protein>
    <recommendedName>
        <fullName evidence="4">Collagen triple helix repeat-containing protein</fullName>
    </recommendedName>
</protein>
<feature type="signal peptide" evidence="1">
    <location>
        <begin position="1"/>
        <end position="18"/>
    </location>
</feature>
<evidence type="ECO:0000313" key="3">
    <source>
        <dbReference type="Proteomes" id="UP000766609"/>
    </source>
</evidence>
<proteinExistence type="predicted"/>
<evidence type="ECO:0000256" key="1">
    <source>
        <dbReference type="SAM" id="SignalP"/>
    </source>
</evidence>
<organism evidence="2 3">
    <name type="scientific">Algoriphagus marincola</name>
    <dbReference type="NCBI Taxonomy" id="264027"/>
    <lineage>
        <taxon>Bacteria</taxon>
        <taxon>Pseudomonadati</taxon>
        <taxon>Bacteroidota</taxon>
        <taxon>Cytophagia</taxon>
        <taxon>Cytophagales</taxon>
        <taxon>Cyclobacteriaceae</taxon>
        <taxon>Algoriphagus</taxon>
    </lineage>
</organism>
<sequence>MKRLLAIFGIASIFAFQACEGPMGPPGPPGLDGLDGVNIVGEAFEVEVDFTEANDYREIFEFDPEIFESDVVLAYVLWETDNGTPIWRPLPQNIFFQEGVLIYNYDFSQFDFSVFLDGPIDYSLLADDWTQNQIFRIIVVPADFAGSRIDFSDYEAVTKLLEIEENDFIKLSPKPKQ</sequence>
<accession>A0ABS7N925</accession>